<evidence type="ECO:0000313" key="3">
    <source>
        <dbReference type="EMBL" id="WEK55054.1"/>
    </source>
</evidence>
<dbReference type="Proteomes" id="UP001178662">
    <property type="component" value="Chromosome"/>
</dbReference>
<dbReference type="PANTHER" id="PTHR35788">
    <property type="entry name" value="EXPORTED PROTEIN-RELATED"/>
    <property type="match status" value="1"/>
</dbReference>
<name>A0AA95EYC6_9BACL</name>
<evidence type="ECO:0000256" key="1">
    <source>
        <dbReference type="SAM" id="MobiDB-lite"/>
    </source>
</evidence>
<evidence type="ECO:0000259" key="2">
    <source>
        <dbReference type="Pfam" id="PF12229"/>
    </source>
</evidence>
<organism evidence="3 4">
    <name type="scientific">Candidatus Cohnella colombiensis</name>
    <dbReference type="NCBI Taxonomy" id="3121368"/>
    <lineage>
        <taxon>Bacteria</taxon>
        <taxon>Bacillati</taxon>
        <taxon>Bacillota</taxon>
        <taxon>Bacilli</taxon>
        <taxon>Bacillales</taxon>
        <taxon>Paenibacillaceae</taxon>
        <taxon>Cohnella</taxon>
    </lineage>
</organism>
<dbReference type="EMBL" id="CP119317">
    <property type="protein sequence ID" value="WEK55054.1"/>
    <property type="molecule type" value="Genomic_DNA"/>
</dbReference>
<dbReference type="AlphaFoldDB" id="A0AA95EYC6"/>
<sequence length="312" mass="34996">MNLIKLLPFVSLMLLAPSNLDLFIHHEGQAIMKFVRSDFEMLALPIIDEEKLQSVVQQLERKVYRMPKDAVIGQRGEIVPETLGSKLDRQKLVSRMEAFFYEGDTSVIETPMSPVYPKVDGELLAFIREKRIGSYVTYFNSRNRNRTHNIELAANAINNTVIFQGEQFSFNKVVGIRTSAKGYTRAPVIVRGELSEDIGGGICQVSSTLFNAIDRAGLRIIHRYSHSRSISYVPSGRDATVSWGGPDFVFQNVYDQPILIRASTGNGAMYVTIYSSEVIDFTPREVPGTTRELPDEVELQSSETGRSQPGRP</sequence>
<gene>
    <name evidence="3" type="ORF">P0Y55_02940</name>
</gene>
<protein>
    <submittedName>
        <fullName evidence="3">VanW family protein</fullName>
    </submittedName>
</protein>
<dbReference type="InterPro" id="IPR022029">
    <property type="entry name" value="YoaR-like_PG-bd"/>
</dbReference>
<dbReference type="PANTHER" id="PTHR35788:SF1">
    <property type="entry name" value="EXPORTED PROTEIN"/>
    <property type="match status" value="1"/>
</dbReference>
<dbReference type="Pfam" id="PF12229">
    <property type="entry name" value="PG_binding_4"/>
    <property type="match status" value="1"/>
</dbReference>
<proteinExistence type="predicted"/>
<dbReference type="Pfam" id="PF04294">
    <property type="entry name" value="VanW"/>
    <property type="match status" value="1"/>
</dbReference>
<accession>A0AA95EYC6</accession>
<dbReference type="InterPro" id="IPR052913">
    <property type="entry name" value="Glycopeptide_resist_protein"/>
</dbReference>
<dbReference type="InterPro" id="IPR007391">
    <property type="entry name" value="Vancomycin_resist_VanW"/>
</dbReference>
<feature type="domain" description="YoaR-like putative peptidoglycan binding" evidence="2">
    <location>
        <begin position="46"/>
        <end position="97"/>
    </location>
</feature>
<reference evidence="3" key="1">
    <citation type="submission" date="2023-03" db="EMBL/GenBank/DDBJ databases">
        <title>Andean soil-derived lignocellulolytic bacterial consortium as a source of novel taxa and putative plastic-active enzymes.</title>
        <authorList>
            <person name="Diaz-Garcia L."/>
            <person name="Chuvochina M."/>
            <person name="Feuerriegel G."/>
            <person name="Bunk B."/>
            <person name="Sproer C."/>
            <person name="Streit W.R."/>
            <person name="Rodriguez L.M."/>
            <person name="Overmann J."/>
            <person name="Jimenez D.J."/>
        </authorList>
    </citation>
    <scope>NUCLEOTIDE SEQUENCE</scope>
    <source>
        <strain evidence="3">MAG 2441</strain>
    </source>
</reference>
<feature type="compositionally biased region" description="Polar residues" evidence="1">
    <location>
        <begin position="299"/>
        <end position="312"/>
    </location>
</feature>
<feature type="region of interest" description="Disordered" evidence="1">
    <location>
        <begin position="285"/>
        <end position="312"/>
    </location>
</feature>
<evidence type="ECO:0000313" key="4">
    <source>
        <dbReference type="Proteomes" id="UP001178662"/>
    </source>
</evidence>
<keyword evidence="4" id="KW-1185">Reference proteome</keyword>